<accession>A0ABW3BKQ7</accession>
<evidence type="ECO:0000313" key="1">
    <source>
        <dbReference type="EMBL" id="MFD0803972.1"/>
    </source>
</evidence>
<reference evidence="2" key="1">
    <citation type="journal article" date="2019" name="Int. J. Syst. Evol. Microbiol.">
        <title>The Global Catalogue of Microorganisms (GCM) 10K type strain sequencing project: providing services to taxonomists for standard genome sequencing and annotation.</title>
        <authorList>
            <consortium name="The Broad Institute Genomics Platform"/>
            <consortium name="The Broad Institute Genome Sequencing Center for Infectious Disease"/>
            <person name="Wu L."/>
            <person name="Ma J."/>
        </authorList>
    </citation>
    <scope>NUCLEOTIDE SEQUENCE [LARGE SCALE GENOMIC DNA]</scope>
    <source>
        <strain evidence="2">CCUG 63369</strain>
    </source>
</reference>
<name>A0ABW3BKQ7_9ACTN</name>
<proteinExistence type="predicted"/>
<dbReference type="Proteomes" id="UP001596956">
    <property type="component" value="Unassembled WGS sequence"/>
</dbReference>
<evidence type="ECO:0000313" key="2">
    <source>
        <dbReference type="Proteomes" id="UP001596956"/>
    </source>
</evidence>
<comment type="caution">
    <text evidence="1">The sequence shown here is derived from an EMBL/GenBank/DDBJ whole genome shotgun (WGS) entry which is preliminary data.</text>
</comment>
<dbReference type="EMBL" id="JBHTHR010001253">
    <property type="protein sequence ID" value="MFD0803972.1"/>
    <property type="molecule type" value="Genomic_DNA"/>
</dbReference>
<organism evidence="1 2">
    <name type="scientific">Streptomonospora algeriensis</name>
    <dbReference type="NCBI Taxonomy" id="995084"/>
    <lineage>
        <taxon>Bacteria</taxon>
        <taxon>Bacillati</taxon>
        <taxon>Actinomycetota</taxon>
        <taxon>Actinomycetes</taxon>
        <taxon>Streptosporangiales</taxon>
        <taxon>Nocardiopsidaceae</taxon>
        <taxon>Streptomonospora</taxon>
    </lineage>
</organism>
<protein>
    <submittedName>
        <fullName evidence="1">DUF4350 domain-containing protein</fullName>
    </submittedName>
</protein>
<gene>
    <name evidence="1" type="ORF">ACFQZU_22005</name>
</gene>
<feature type="non-terminal residue" evidence="1">
    <location>
        <position position="1"/>
    </location>
</feature>
<keyword evidence="2" id="KW-1185">Reference proteome</keyword>
<sequence length="68" mass="6956">RPGLGLGPDAARAAVVEAVAARTGEDPARLGTLLYGPAEPGTADPYTADDQGLVRLADELDGLEGRLR</sequence>